<dbReference type="InterPro" id="IPR036318">
    <property type="entry name" value="FAD-bd_PCMH-like_sf"/>
</dbReference>
<dbReference type="GO" id="GO:0008360">
    <property type="term" value="P:regulation of cell shape"/>
    <property type="evidence" value="ECO:0007669"/>
    <property type="project" value="UniProtKB-KW"/>
</dbReference>
<dbReference type="GO" id="GO:0071555">
    <property type="term" value="P:cell wall organization"/>
    <property type="evidence" value="ECO:0007669"/>
    <property type="project" value="UniProtKB-KW"/>
</dbReference>
<gene>
    <name evidence="19 21" type="primary">murB</name>
    <name evidence="21" type="ORF">PNK_1601</name>
</gene>
<organism evidence="21 22">
    <name type="scientific">Candidatus Protochlamydia naegleriophila</name>
    <dbReference type="NCBI Taxonomy" id="389348"/>
    <lineage>
        <taxon>Bacteria</taxon>
        <taxon>Pseudomonadati</taxon>
        <taxon>Chlamydiota</taxon>
        <taxon>Chlamydiia</taxon>
        <taxon>Parachlamydiales</taxon>
        <taxon>Parachlamydiaceae</taxon>
        <taxon>Candidatus Protochlamydia</taxon>
    </lineage>
</organism>
<dbReference type="Gene3D" id="3.90.78.10">
    <property type="entry name" value="UDP-N-acetylenolpyruvoylglucosamine reductase, C-terminal domain"/>
    <property type="match status" value="1"/>
</dbReference>
<sequence length="301" mass="32795">MKAPLMNIPNDFQSNRLLKDFTTFGIGGPAKHFVEVRTLSAMQQVLHYCHQNKLPFFILGKGSNSLFDDRGFNGVVIANRIDFLEKIQPDQWHVGAGYSFSLLGSQTARQGFSGLEFASGIPASVGGAVYMNAGANGRETAESLISVEFVNSQGELIHFNRSDLSFHYRTSPFQKLPGAIVSATFQLTPSETAREKQLAIIDYRKKTQPYKAKSAGCVFRNPDCGHAGALIDQAGLKGKAIGDAEVSTVHANFVINRGMASSQDILALIHHIQIEVKARTGVELESEVRCIAYEPSKADAC</sequence>
<dbReference type="AlphaFoldDB" id="A0A0U5JEG9"/>
<evidence type="ECO:0000256" key="3">
    <source>
        <dbReference type="ARBA" id="ARBA00004496"/>
    </source>
</evidence>
<evidence type="ECO:0000256" key="17">
    <source>
        <dbReference type="ARBA" id="ARBA00031026"/>
    </source>
</evidence>
<proteinExistence type="inferred from homology"/>
<dbReference type="SUPFAM" id="SSF56194">
    <property type="entry name" value="Uridine diphospho-N-Acetylenolpyruvylglucosamine reductase, MurB, C-terminal domain"/>
    <property type="match status" value="1"/>
</dbReference>
<comment type="cofactor">
    <cofactor evidence="1 19">
        <name>FAD</name>
        <dbReference type="ChEBI" id="CHEBI:57692"/>
    </cofactor>
</comment>
<evidence type="ECO:0000256" key="18">
    <source>
        <dbReference type="ARBA" id="ARBA00048914"/>
    </source>
</evidence>
<dbReference type="PANTHER" id="PTHR21071">
    <property type="entry name" value="UDP-N-ACETYLENOLPYRUVOYLGLUCOSAMINE REDUCTASE"/>
    <property type="match status" value="1"/>
</dbReference>
<evidence type="ECO:0000256" key="6">
    <source>
        <dbReference type="ARBA" id="ARBA00015188"/>
    </source>
</evidence>
<evidence type="ECO:0000256" key="8">
    <source>
        <dbReference type="ARBA" id="ARBA00022618"/>
    </source>
</evidence>
<evidence type="ECO:0000256" key="16">
    <source>
        <dbReference type="ARBA" id="ARBA00023316"/>
    </source>
</evidence>
<dbReference type="InterPro" id="IPR016166">
    <property type="entry name" value="FAD-bd_PCMH"/>
</dbReference>
<dbReference type="NCBIfam" id="TIGR00179">
    <property type="entry name" value="murB"/>
    <property type="match status" value="1"/>
</dbReference>
<evidence type="ECO:0000259" key="20">
    <source>
        <dbReference type="PROSITE" id="PS51387"/>
    </source>
</evidence>
<feature type="active site" evidence="19">
    <location>
        <position position="287"/>
    </location>
</feature>
<evidence type="ECO:0000256" key="13">
    <source>
        <dbReference type="ARBA" id="ARBA00022984"/>
    </source>
</evidence>
<comment type="subcellular location">
    <subcellularLocation>
        <location evidence="3 19">Cytoplasm</location>
    </subcellularLocation>
</comment>
<dbReference type="PATRIC" id="fig|389348.3.peg.1793"/>
<dbReference type="EMBL" id="LN879502">
    <property type="protein sequence ID" value="CUI17210.1"/>
    <property type="molecule type" value="Genomic_DNA"/>
</dbReference>
<evidence type="ECO:0000256" key="2">
    <source>
        <dbReference type="ARBA" id="ARBA00003921"/>
    </source>
</evidence>
<dbReference type="GO" id="GO:0071949">
    <property type="term" value="F:FAD binding"/>
    <property type="evidence" value="ECO:0007669"/>
    <property type="project" value="InterPro"/>
</dbReference>
<accession>A0A0U5JEG9</accession>
<evidence type="ECO:0000313" key="22">
    <source>
        <dbReference type="Proteomes" id="UP000069902"/>
    </source>
</evidence>
<dbReference type="PANTHER" id="PTHR21071:SF4">
    <property type="entry name" value="UDP-N-ACETYLENOLPYRUVOYLGLUCOSAMINE REDUCTASE"/>
    <property type="match status" value="1"/>
</dbReference>
<keyword evidence="14 19" id="KW-0560">Oxidoreductase</keyword>
<protein>
    <recommendedName>
        <fullName evidence="6 19">UDP-N-acetylenolpyruvoylglucosamine reductase</fullName>
        <ecNumber evidence="5 19">1.3.1.98</ecNumber>
    </recommendedName>
    <alternativeName>
        <fullName evidence="17 19">UDP-N-acetylmuramate dehydrogenase</fullName>
    </alternativeName>
</protein>
<evidence type="ECO:0000256" key="12">
    <source>
        <dbReference type="ARBA" id="ARBA00022960"/>
    </source>
</evidence>
<comment type="function">
    <text evidence="2 19">Cell wall formation.</text>
</comment>
<feature type="active site" evidence="19">
    <location>
        <position position="169"/>
    </location>
</feature>
<evidence type="ECO:0000256" key="11">
    <source>
        <dbReference type="ARBA" id="ARBA00022857"/>
    </source>
</evidence>
<dbReference type="Pfam" id="PF02873">
    <property type="entry name" value="MurB_C"/>
    <property type="match status" value="1"/>
</dbReference>
<evidence type="ECO:0000256" key="4">
    <source>
        <dbReference type="ARBA" id="ARBA00004752"/>
    </source>
</evidence>
<evidence type="ECO:0000256" key="15">
    <source>
        <dbReference type="ARBA" id="ARBA00023306"/>
    </source>
</evidence>
<dbReference type="Pfam" id="PF01565">
    <property type="entry name" value="FAD_binding_4"/>
    <property type="match status" value="1"/>
</dbReference>
<evidence type="ECO:0000256" key="5">
    <source>
        <dbReference type="ARBA" id="ARBA00012518"/>
    </source>
</evidence>
<comment type="pathway">
    <text evidence="4 19">Cell wall biogenesis; peptidoglycan biosynthesis.</text>
</comment>
<dbReference type="EC" id="1.3.1.98" evidence="5 19"/>
<keyword evidence="15 19" id="KW-0131">Cell cycle</keyword>
<dbReference type="KEGG" id="pnl:PNK_1601"/>
<dbReference type="GO" id="GO:0051301">
    <property type="term" value="P:cell division"/>
    <property type="evidence" value="ECO:0007669"/>
    <property type="project" value="UniProtKB-KW"/>
</dbReference>
<keyword evidence="8 19" id="KW-0132">Cell division</keyword>
<keyword evidence="11 19" id="KW-0521">NADP</keyword>
<name>A0A0U5JEG9_9BACT</name>
<keyword evidence="12 19" id="KW-0133">Cell shape</keyword>
<evidence type="ECO:0000256" key="10">
    <source>
        <dbReference type="ARBA" id="ARBA00022827"/>
    </source>
</evidence>
<keyword evidence="13 19" id="KW-0573">Peptidoglycan synthesis</keyword>
<dbReference type="UniPathway" id="UPA00219"/>
<keyword evidence="10 19" id="KW-0274">FAD</keyword>
<keyword evidence="7 19" id="KW-0963">Cytoplasm</keyword>
<comment type="similarity">
    <text evidence="19">Belongs to the MurB family.</text>
</comment>
<keyword evidence="22" id="KW-1185">Reference proteome</keyword>
<dbReference type="STRING" id="389348.PNK_1601"/>
<dbReference type="NCBIfam" id="NF010480">
    <property type="entry name" value="PRK13905.1"/>
    <property type="match status" value="1"/>
</dbReference>
<keyword evidence="16 19" id="KW-0961">Cell wall biogenesis/degradation</keyword>
<dbReference type="PROSITE" id="PS51387">
    <property type="entry name" value="FAD_PCMH"/>
    <property type="match status" value="1"/>
</dbReference>
<evidence type="ECO:0000313" key="21">
    <source>
        <dbReference type="EMBL" id="CUI17210.1"/>
    </source>
</evidence>
<feature type="domain" description="FAD-binding PCMH-type" evidence="20">
    <location>
        <begin position="26"/>
        <end position="190"/>
    </location>
</feature>
<evidence type="ECO:0000256" key="1">
    <source>
        <dbReference type="ARBA" id="ARBA00001974"/>
    </source>
</evidence>
<evidence type="ECO:0000256" key="9">
    <source>
        <dbReference type="ARBA" id="ARBA00022630"/>
    </source>
</evidence>
<keyword evidence="9 19" id="KW-0285">Flavoprotein</keyword>
<comment type="catalytic activity">
    <reaction evidence="18 19">
        <text>UDP-N-acetyl-alpha-D-muramate + NADP(+) = UDP-N-acetyl-3-O-(1-carboxyvinyl)-alpha-D-glucosamine + NADPH + H(+)</text>
        <dbReference type="Rhea" id="RHEA:12248"/>
        <dbReference type="ChEBI" id="CHEBI:15378"/>
        <dbReference type="ChEBI" id="CHEBI:57783"/>
        <dbReference type="ChEBI" id="CHEBI:58349"/>
        <dbReference type="ChEBI" id="CHEBI:68483"/>
        <dbReference type="ChEBI" id="CHEBI:70757"/>
        <dbReference type="EC" id="1.3.1.98"/>
    </reaction>
</comment>
<dbReference type="Proteomes" id="UP000069902">
    <property type="component" value="Chromosome cPNK"/>
</dbReference>
<dbReference type="InterPro" id="IPR006094">
    <property type="entry name" value="Oxid_FAD_bind_N"/>
</dbReference>
<reference evidence="22" key="1">
    <citation type="submission" date="2015-09" db="EMBL/GenBank/DDBJ databases">
        <authorList>
            <person name="Bertelli C."/>
        </authorList>
    </citation>
    <scope>NUCLEOTIDE SEQUENCE [LARGE SCALE GENOMIC DNA]</scope>
    <source>
        <strain evidence="22">KNic</strain>
    </source>
</reference>
<dbReference type="InterPro" id="IPR011601">
    <property type="entry name" value="MurB_C"/>
</dbReference>
<dbReference type="InterPro" id="IPR036635">
    <property type="entry name" value="MurB_C_sf"/>
</dbReference>
<dbReference type="InterPro" id="IPR003170">
    <property type="entry name" value="MurB"/>
</dbReference>
<dbReference type="GO" id="GO:0009252">
    <property type="term" value="P:peptidoglycan biosynthetic process"/>
    <property type="evidence" value="ECO:0007669"/>
    <property type="project" value="UniProtKB-UniRule"/>
</dbReference>
<feature type="active site" description="Proton donor" evidence="19">
    <location>
        <position position="217"/>
    </location>
</feature>
<dbReference type="FunCoup" id="A0A0U5JEG9">
    <property type="interactions" value="351"/>
</dbReference>
<dbReference type="GO" id="GO:0008762">
    <property type="term" value="F:UDP-N-acetylmuramate dehydrogenase activity"/>
    <property type="evidence" value="ECO:0007669"/>
    <property type="project" value="UniProtKB-UniRule"/>
</dbReference>
<dbReference type="Gene3D" id="3.30.465.10">
    <property type="match status" value="1"/>
</dbReference>
<dbReference type="InterPro" id="IPR016169">
    <property type="entry name" value="FAD-bd_PCMH_sub2"/>
</dbReference>
<dbReference type="HAMAP" id="MF_00037">
    <property type="entry name" value="MurB"/>
    <property type="match status" value="1"/>
</dbReference>
<dbReference type="GO" id="GO:0005829">
    <property type="term" value="C:cytosol"/>
    <property type="evidence" value="ECO:0007669"/>
    <property type="project" value="TreeGrafter"/>
</dbReference>
<dbReference type="SUPFAM" id="SSF56176">
    <property type="entry name" value="FAD-binding/transporter-associated domain-like"/>
    <property type="match status" value="1"/>
</dbReference>
<evidence type="ECO:0000256" key="14">
    <source>
        <dbReference type="ARBA" id="ARBA00023002"/>
    </source>
</evidence>
<evidence type="ECO:0000256" key="7">
    <source>
        <dbReference type="ARBA" id="ARBA00022490"/>
    </source>
</evidence>
<evidence type="ECO:0000256" key="19">
    <source>
        <dbReference type="HAMAP-Rule" id="MF_00037"/>
    </source>
</evidence>
<dbReference type="InterPro" id="IPR016167">
    <property type="entry name" value="FAD-bd_PCMH_sub1"/>
</dbReference>
<dbReference type="Gene3D" id="3.30.43.10">
    <property type="entry name" value="Uridine Diphospho-n-acetylenolpyruvylglucosamine Reductase, domain 2"/>
    <property type="match status" value="1"/>
</dbReference>
<dbReference type="InParanoid" id="A0A0U5JEG9"/>